<dbReference type="AlphaFoldDB" id="A0A9W6CL51"/>
<dbReference type="InterPro" id="IPR003594">
    <property type="entry name" value="HATPase_dom"/>
</dbReference>
<reference evidence="9 11" key="2">
    <citation type="submission" date="2023-07" db="EMBL/GenBank/DDBJ databases">
        <title>Genomic Encyclopedia of Type Strains, Phase IV (KMG-IV): sequencing the most valuable type-strain genomes for metagenomic binning, comparative biology and taxonomic classification.</title>
        <authorList>
            <person name="Goeker M."/>
        </authorList>
    </citation>
    <scope>NUCLEOTIDE SEQUENCE [LARGE SCALE GENOMIC DNA]</scope>
    <source>
        <strain evidence="9 11">DSM 338</strain>
    </source>
</reference>
<dbReference type="PANTHER" id="PTHR24421:SF58">
    <property type="entry name" value="SIGNAL TRANSDUCTION HISTIDINE-PROTEIN KINASE_PHOSPHATASE UHPB"/>
    <property type="match status" value="1"/>
</dbReference>
<dbReference type="InterPro" id="IPR003660">
    <property type="entry name" value="HAMP_dom"/>
</dbReference>
<feature type="transmembrane region" description="Helical" evidence="6">
    <location>
        <begin position="12"/>
        <end position="33"/>
    </location>
</feature>
<keyword evidence="5" id="KW-0902">Two-component regulatory system</keyword>
<evidence type="ECO:0000313" key="11">
    <source>
        <dbReference type="Proteomes" id="UP001245370"/>
    </source>
</evidence>
<dbReference type="Pfam" id="PF00672">
    <property type="entry name" value="HAMP"/>
    <property type="match status" value="1"/>
</dbReference>
<keyword evidence="11" id="KW-1185">Reference proteome</keyword>
<evidence type="ECO:0000256" key="1">
    <source>
        <dbReference type="ARBA" id="ARBA00004370"/>
    </source>
</evidence>
<evidence type="ECO:0000256" key="3">
    <source>
        <dbReference type="ARBA" id="ARBA00022679"/>
    </source>
</evidence>
<dbReference type="GeneID" id="95762230"/>
<dbReference type="Gene3D" id="1.20.5.1930">
    <property type="match status" value="1"/>
</dbReference>
<dbReference type="SUPFAM" id="SSF55874">
    <property type="entry name" value="ATPase domain of HSP90 chaperone/DNA topoisomerase II/histidine kinase"/>
    <property type="match status" value="1"/>
</dbReference>
<dbReference type="GO" id="GO:0016020">
    <property type="term" value="C:membrane"/>
    <property type="evidence" value="ECO:0007669"/>
    <property type="project" value="UniProtKB-SubCell"/>
</dbReference>
<gene>
    <name evidence="9" type="ORF">GGQ86_000934</name>
    <name evidence="8" type="ORF">XFLAVUS301_14360</name>
</gene>
<keyword evidence="6" id="KW-0472">Membrane</keyword>
<feature type="transmembrane region" description="Helical" evidence="6">
    <location>
        <begin position="164"/>
        <end position="184"/>
    </location>
</feature>
<dbReference type="CDD" id="cd16917">
    <property type="entry name" value="HATPase_UhpB-NarQ-NarX-like"/>
    <property type="match status" value="1"/>
</dbReference>
<dbReference type="PROSITE" id="PS50885">
    <property type="entry name" value="HAMP"/>
    <property type="match status" value="1"/>
</dbReference>
<dbReference type="Gene3D" id="3.30.565.10">
    <property type="entry name" value="Histidine kinase-like ATPase, C-terminal domain"/>
    <property type="match status" value="1"/>
</dbReference>
<protein>
    <submittedName>
        <fullName evidence="8 9">Histidine kinase</fullName>
    </submittedName>
</protein>
<dbReference type="CDD" id="cd06225">
    <property type="entry name" value="HAMP"/>
    <property type="match status" value="1"/>
</dbReference>
<dbReference type="RefSeq" id="WP_281806626.1">
    <property type="nucleotide sequence ID" value="NZ_BSDO01000002.1"/>
</dbReference>
<feature type="domain" description="HAMP" evidence="7">
    <location>
        <begin position="184"/>
        <end position="236"/>
    </location>
</feature>
<organism evidence="8 10">
    <name type="scientific">Xanthobacter flavus</name>
    <dbReference type="NCBI Taxonomy" id="281"/>
    <lineage>
        <taxon>Bacteria</taxon>
        <taxon>Pseudomonadati</taxon>
        <taxon>Pseudomonadota</taxon>
        <taxon>Alphaproteobacteria</taxon>
        <taxon>Hyphomicrobiales</taxon>
        <taxon>Xanthobacteraceae</taxon>
        <taxon>Xanthobacter</taxon>
    </lineage>
</organism>
<sequence>MTRSRLDLKLRLTLQIAALMALCLAGAVGWLLLDGARVGEAQVARIADLMARDLAFQRQQMQWVRGAPGVFPDLQRLAPALMAPGLCIAFRPAGAEGLQRLCSGAEPDDGRTPELFQRLYEGLFGSRGTAERTVEVAGAAEGVVTVSLAPETLAGKAWREVSRLAALVAAMLLVLCVLVYLALARALRPTRTIRDGLDRLTHGDLSARMPAFDLAELSAVGQVFNALAGRLESALAESRSLTRRLIAVQDEERRSLARELHDEFGQSLAAIGAVAALAGQTAARDCPALVPECQSIGRTAQSMMQALRGALLRLRPPEVEELGLVASLEGLVAGWNGRLGATTHFGLDVSGRLDPLEPAFAAGLYRIAQEAITNAAKHAGASRVQLVLAREPGPAGDAVALTVEDDGRGSPAPAADGFGLLGMRERVAAMGGELSIGTAAAGGLLLRAVLPLPAGEARS</sequence>
<dbReference type="GO" id="GO:0046983">
    <property type="term" value="F:protein dimerization activity"/>
    <property type="evidence" value="ECO:0007669"/>
    <property type="project" value="InterPro"/>
</dbReference>
<dbReference type="PANTHER" id="PTHR24421">
    <property type="entry name" value="NITRATE/NITRITE SENSOR PROTEIN NARX-RELATED"/>
    <property type="match status" value="1"/>
</dbReference>
<evidence type="ECO:0000256" key="4">
    <source>
        <dbReference type="ARBA" id="ARBA00022777"/>
    </source>
</evidence>
<dbReference type="Proteomes" id="UP001245370">
    <property type="component" value="Unassembled WGS sequence"/>
</dbReference>
<dbReference type="EMBL" id="BSDO01000002">
    <property type="protein sequence ID" value="GLI21762.1"/>
    <property type="molecule type" value="Genomic_DNA"/>
</dbReference>
<dbReference type="Proteomes" id="UP001144397">
    <property type="component" value="Unassembled WGS sequence"/>
</dbReference>
<accession>A0A9W6CL51</accession>
<keyword evidence="4 8" id="KW-0418">Kinase</keyword>
<evidence type="ECO:0000256" key="6">
    <source>
        <dbReference type="SAM" id="Phobius"/>
    </source>
</evidence>
<dbReference type="Gene3D" id="6.10.340.10">
    <property type="match status" value="1"/>
</dbReference>
<keyword evidence="3" id="KW-0808">Transferase</keyword>
<dbReference type="GO" id="GO:0000155">
    <property type="term" value="F:phosphorelay sensor kinase activity"/>
    <property type="evidence" value="ECO:0007669"/>
    <property type="project" value="InterPro"/>
</dbReference>
<dbReference type="SMART" id="SM00304">
    <property type="entry name" value="HAMP"/>
    <property type="match status" value="1"/>
</dbReference>
<keyword evidence="6" id="KW-1133">Transmembrane helix</keyword>
<evidence type="ECO:0000256" key="2">
    <source>
        <dbReference type="ARBA" id="ARBA00022553"/>
    </source>
</evidence>
<name>A0A9W6CL51_XANFL</name>
<comment type="caution">
    <text evidence="8">The sequence shown here is derived from an EMBL/GenBank/DDBJ whole genome shotgun (WGS) entry which is preliminary data.</text>
</comment>
<dbReference type="EMBL" id="JAVDPY010000001">
    <property type="protein sequence ID" value="MDR6332487.1"/>
    <property type="molecule type" value="Genomic_DNA"/>
</dbReference>
<dbReference type="SMART" id="SM00387">
    <property type="entry name" value="HATPase_c"/>
    <property type="match status" value="1"/>
</dbReference>
<evidence type="ECO:0000259" key="7">
    <source>
        <dbReference type="PROSITE" id="PS50885"/>
    </source>
</evidence>
<proteinExistence type="predicted"/>
<comment type="subcellular location">
    <subcellularLocation>
        <location evidence="1">Membrane</location>
    </subcellularLocation>
</comment>
<dbReference type="Pfam" id="PF07730">
    <property type="entry name" value="HisKA_3"/>
    <property type="match status" value="1"/>
</dbReference>
<evidence type="ECO:0000313" key="8">
    <source>
        <dbReference type="EMBL" id="GLI21762.1"/>
    </source>
</evidence>
<dbReference type="InterPro" id="IPR050482">
    <property type="entry name" value="Sensor_HK_TwoCompSys"/>
</dbReference>
<reference evidence="8" key="1">
    <citation type="submission" date="2022-12" db="EMBL/GenBank/DDBJ databases">
        <title>Reference genome sequencing for broad-spectrum identification of bacterial and archaeal isolates by mass spectrometry.</title>
        <authorList>
            <person name="Sekiguchi Y."/>
            <person name="Tourlousse D.M."/>
        </authorList>
    </citation>
    <scope>NUCLEOTIDE SEQUENCE</scope>
    <source>
        <strain evidence="8">301</strain>
    </source>
</reference>
<evidence type="ECO:0000313" key="10">
    <source>
        <dbReference type="Proteomes" id="UP001144397"/>
    </source>
</evidence>
<evidence type="ECO:0000256" key="5">
    <source>
        <dbReference type="ARBA" id="ARBA00023012"/>
    </source>
</evidence>
<dbReference type="Pfam" id="PF02518">
    <property type="entry name" value="HATPase_c"/>
    <property type="match status" value="1"/>
</dbReference>
<keyword evidence="2" id="KW-0597">Phosphoprotein</keyword>
<dbReference type="InterPro" id="IPR011712">
    <property type="entry name" value="Sig_transdc_His_kin_sub3_dim/P"/>
</dbReference>
<keyword evidence="6" id="KW-0812">Transmembrane</keyword>
<evidence type="ECO:0000313" key="9">
    <source>
        <dbReference type="EMBL" id="MDR6332487.1"/>
    </source>
</evidence>
<dbReference type="InterPro" id="IPR036890">
    <property type="entry name" value="HATPase_C_sf"/>
</dbReference>